<dbReference type="InterPro" id="IPR013968">
    <property type="entry name" value="PKS_KR"/>
</dbReference>
<dbReference type="SUPFAM" id="SSF47336">
    <property type="entry name" value="ACP-like"/>
    <property type="match status" value="3"/>
</dbReference>
<dbReference type="FunFam" id="3.40.47.10:FF:000019">
    <property type="entry name" value="Polyketide synthase type I"/>
    <property type="match status" value="3"/>
</dbReference>
<evidence type="ECO:0000313" key="16">
    <source>
        <dbReference type="EMBL" id="ABS73797.1"/>
    </source>
</evidence>
<feature type="region of interest" description="C-terminal hotdog fold" evidence="12">
    <location>
        <begin position="2297"/>
        <end position="2442"/>
    </location>
</feature>
<evidence type="ECO:0000256" key="6">
    <source>
        <dbReference type="ARBA" id="ARBA00022490"/>
    </source>
</evidence>
<dbReference type="GO" id="GO:0031177">
    <property type="term" value="F:phosphopantetheine binding"/>
    <property type="evidence" value="ECO:0007669"/>
    <property type="project" value="InterPro"/>
</dbReference>
<reference evidence="18" key="2">
    <citation type="journal article" date="2024" name="Structure">
        <title>Structural investigation of the docking domain assembly from trans-AT polyketide synthases.</title>
        <authorList>
            <person name="Son S.Y."/>
            <person name="Bae D.W."/>
            <person name="Kim E."/>
            <person name="Jeong B.G."/>
            <person name="Kim M.Y."/>
            <person name="Youn S.Y."/>
            <person name="Yi S."/>
            <person name="Kim G."/>
            <person name="Hahn J.S."/>
            <person name="Lee N.K."/>
            <person name="Yoon Y.J."/>
            <person name="Cha S.S."/>
        </authorList>
    </citation>
    <scope>X-RAY CRYSTALLOGRAPHY (2.77 ANGSTROMS) OF 4056-4086</scope>
</reference>
<dbReference type="InterPro" id="IPR054514">
    <property type="entry name" value="RhiE-like_linker"/>
</dbReference>
<dbReference type="SMART" id="SM00826">
    <property type="entry name" value="PKS_DH"/>
    <property type="match status" value="1"/>
</dbReference>
<dbReference type="InterPro" id="IPR049900">
    <property type="entry name" value="PKS_mFAS_DH"/>
</dbReference>
<feature type="region of interest" description="N-terminal hotdog fold" evidence="12">
    <location>
        <begin position="3780"/>
        <end position="3899"/>
    </location>
</feature>
<dbReference type="Proteomes" id="UP000001120">
    <property type="component" value="Chromosome"/>
</dbReference>
<keyword evidence="5" id="KW-0596">Phosphopantetheine</keyword>
<dbReference type="GO" id="GO:0005886">
    <property type="term" value="C:plasma membrane"/>
    <property type="evidence" value="ECO:0007669"/>
    <property type="project" value="TreeGrafter"/>
</dbReference>
<dbReference type="InterPro" id="IPR014030">
    <property type="entry name" value="Ketoacyl_synth_N"/>
</dbReference>
<dbReference type="SMART" id="SM00825">
    <property type="entry name" value="PKS_KS"/>
    <property type="match status" value="3"/>
</dbReference>
<dbReference type="InterPro" id="IPR009081">
    <property type="entry name" value="PP-bd_ACP"/>
</dbReference>
<dbReference type="Pfam" id="PF00550">
    <property type="entry name" value="PP-binding"/>
    <property type="match status" value="3"/>
</dbReference>
<keyword evidence="7" id="KW-0597">Phosphoprotein</keyword>
<evidence type="ECO:0000259" key="13">
    <source>
        <dbReference type="PROSITE" id="PS50075"/>
    </source>
</evidence>
<dbReference type="GO" id="GO:0004315">
    <property type="term" value="F:3-oxoacyl-[acyl-carrier-protein] synthase activity"/>
    <property type="evidence" value="ECO:0007669"/>
    <property type="project" value="InterPro"/>
</dbReference>
<dbReference type="InterPro" id="IPR020841">
    <property type="entry name" value="PKS_Beta-ketoAc_synthase_dom"/>
</dbReference>
<dbReference type="PROSITE" id="PS00098">
    <property type="entry name" value="THIOLASE_1"/>
    <property type="match status" value="1"/>
</dbReference>
<dbReference type="GO" id="GO:0005737">
    <property type="term" value="C:cytoplasm"/>
    <property type="evidence" value="ECO:0007669"/>
    <property type="project" value="UniProtKB-SubCell"/>
</dbReference>
<dbReference type="InterPro" id="IPR050091">
    <property type="entry name" value="PKS_NRPS_Biosynth_Enz"/>
</dbReference>
<dbReference type="GO" id="GO:0071770">
    <property type="term" value="P:DIM/DIP cell wall layer assembly"/>
    <property type="evidence" value="ECO:0007669"/>
    <property type="project" value="TreeGrafter"/>
</dbReference>
<dbReference type="SUPFAM" id="SSF51735">
    <property type="entry name" value="NAD(P)-binding Rossmann-fold domains"/>
    <property type="match status" value="3"/>
</dbReference>
<dbReference type="Pfam" id="PF21394">
    <property type="entry name" value="Beta-ketacyl_N"/>
    <property type="match status" value="2"/>
</dbReference>
<evidence type="ECO:0000256" key="7">
    <source>
        <dbReference type="ARBA" id="ARBA00022553"/>
    </source>
</evidence>
<dbReference type="CDD" id="cd08953">
    <property type="entry name" value="KR_2_SDR_x"/>
    <property type="match status" value="2"/>
</dbReference>
<keyword evidence="8" id="KW-0808">Transferase</keyword>
<dbReference type="PROSITE" id="PS50075">
    <property type="entry name" value="CARRIER"/>
    <property type="match status" value="2"/>
</dbReference>
<keyword evidence="9" id="KW-0677">Repeat</keyword>
<evidence type="ECO:0000256" key="10">
    <source>
        <dbReference type="ARBA" id="ARBA00022857"/>
    </source>
</evidence>
<accession>A7Z471</accession>
<dbReference type="Gene3D" id="3.40.47.10">
    <property type="match status" value="3"/>
</dbReference>
<dbReference type="InterPro" id="IPR049552">
    <property type="entry name" value="PKS_DH_N"/>
</dbReference>
<dbReference type="PROSITE" id="PS00606">
    <property type="entry name" value="KS3_1"/>
    <property type="match status" value="3"/>
</dbReference>
<dbReference type="PROSITE" id="PS00012">
    <property type="entry name" value="PHOSPHOPANTETHEINE"/>
    <property type="match status" value="2"/>
</dbReference>
<dbReference type="Gene3D" id="1.10.1200.10">
    <property type="entry name" value="ACP-like"/>
    <property type="match status" value="3"/>
</dbReference>
<comment type="subcellular location">
    <subcellularLocation>
        <location evidence="3">Cytoplasm</location>
    </subcellularLocation>
</comment>
<dbReference type="KEGG" id="bay:RBAM_014340"/>
<comment type="cofactor">
    <cofactor evidence="1">
        <name>pantetheine 4'-phosphate</name>
        <dbReference type="ChEBI" id="CHEBI:47942"/>
    </cofactor>
</comment>
<dbReference type="PANTHER" id="PTHR43775">
    <property type="entry name" value="FATTY ACID SYNTHASE"/>
    <property type="match status" value="1"/>
</dbReference>
<feature type="domain" description="Ketosynthase family 3 (KS3)" evidence="14">
    <location>
        <begin position="3164"/>
        <end position="3601"/>
    </location>
</feature>
<dbReference type="InterPro" id="IPR042104">
    <property type="entry name" value="PKS_dehydratase_sf"/>
</dbReference>
<evidence type="ECO:0000256" key="1">
    <source>
        <dbReference type="ARBA" id="ARBA00001957"/>
    </source>
</evidence>
<evidence type="ECO:0000256" key="8">
    <source>
        <dbReference type="ARBA" id="ARBA00022679"/>
    </source>
</evidence>
<dbReference type="InterPro" id="IPR036291">
    <property type="entry name" value="NAD(P)-bd_dom_sf"/>
</dbReference>
<dbReference type="CDD" id="cd00833">
    <property type="entry name" value="PKS"/>
    <property type="match status" value="3"/>
</dbReference>
<dbReference type="Gene3D" id="3.10.129.110">
    <property type="entry name" value="Polyketide synthase dehydratase"/>
    <property type="match status" value="2"/>
</dbReference>
<reference evidence="16 17" key="1">
    <citation type="journal article" date="2007" name="Nat. Biotechnol.">
        <title>Comparative analysis of the complete genome sequence of the plant growth-promoting bacterium Bacillus amyloliquefaciens FZB42.</title>
        <authorList>
            <person name="Chen X.H."/>
            <person name="Koumoutsi A."/>
            <person name="Scholz R."/>
            <person name="Eisenreich A."/>
            <person name="Schneider K."/>
            <person name="Heinemeyer I."/>
            <person name="Morgenstern B."/>
            <person name="Voss B."/>
            <person name="Hess W.R."/>
            <person name="Reva O."/>
            <person name="Junge H."/>
            <person name="Voigt B."/>
            <person name="Jungblut P.R."/>
            <person name="Vater J."/>
            <person name="Sussmuth R."/>
            <person name="Liesegang H."/>
            <person name="Strittmatter A."/>
            <person name="Gottschalk G."/>
            <person name="Borriss R."/>
        </authorList>
    </citation>
    <scope>NUCLEOTIDE SEQUENCE [LARGE SCALE GENOMIC DNA]</scope>
    <source>
        <strain evidence="17">DSM 23117 / BGSC 10A6 / LMG 26770 / FZB42</strain>
    </source>
</reference>
<feature type="active site" description="Proton acceptor; for dehydratase activity" evidence="12">
    <location>
        <position position="3809"/>
    </location>
</feature>
<dbReference type="InterPro" id="IPR049490">
    <property type="entry name" value="C883_1060-like_KR_N"/>
</dbReference>
<evidence type="ECO:0007829" key="18">
    <source>
        <dbReference type="PDB" id="8KEM"/>
    </source>
</evidence>
<feature type="domain" description="PKS/mFAS DH" evidence="15">
    <location>
        <begin position="3780"/>
        <end position="4052"/>
    </location>
</feature>
<dbReference type="SMART" id="SM00822">
    <property type="entry name" value="PKS_KR"/>
    <property type="match status" value="2"/>
</dbReference>
<comment type="function">
    <text evidence="2">Involved in some intermediate steps for the synthesis of the antibiotic polyketide bacillaene which is involved in secondary metabolism.</text>
</comment>
<dbReference type="Pfam" id="PF22336">
    <property type="entry name" value="RhiE-like_linker"/>
    <property type="match status" value="2"/>
</dbReference>
<keyword evidence="11" id="KW-0012">Acyltransferase</keyword>
<dbReference type="Pfam" id="PF16197">
    <property type="entry name" value="KAsynt_C_assoc"/>
    <property type="match status" value="1"/>
</dbReference>
<dbReference type="InterPro" id="IPR020806">
    <property type="entry name" value="PKS_PP-bd"/>
</dbReference>
<dbReference type="InterPro" id="IPR032821">
    <property type="entry name" value="PKS_assoc"/>
</dbReference>
<evidence type="ECO:0000313" key="17">
    <source>
        <dbReference type="Proteomes" id="UP000001120"/>
    </source>
</evidence>
<dbReference type="SMART" id="SM00823">
    <property type="entry name" value="PKS_PP"/>
    <property type="match status" value="3"/>
</dbReference>
<dbReference type="SMR" id="A7Z471"/>
<dbReference type="Pfam" id="PF14765">
    <property type="entry name" value="PS-DH"/>
    <property type="match status" value="2"/>
</dbReference>
<keyword evidence="18" id="KW-0002">3D-structure</keyword>
<feature type="domain" description="Ketosynthase family 3 (KS3)" evidence="14">
    <location>
        <begin position="1547"/>
        <end position="1983"/>
    </location>
</feature>
<evidence type="ECO:0000256" key="12">
    <source>
        <dbReference type="PROSITE-ProRule" id="PRU01363"/>
    </source>
</evidence>
<evidence type="ECO:0000259" key="15">
    <source>
        <dbReference type="PROSITE" id="PS52019"/>
    </source>
</evidence>
<evidence type="ECO:0000256" key="2">
    <source>
        <dbReference type="ARBA" id="ARBA00003299"/>
    </source>
</evidence>
<dbReference type="InterPro" id="IPR016039">
    <property type="entry name" value="Thiolase-like"/>
</dbReference>
<dbReference type="UniPathway" id="UPA01003"/>
<dbReference type="InterPro" id="IPR020807">
    <property type="entry name" value="PKS_DH"/>
</dbReference>
<proteinExistence type="evidence at protein level"/>
<dbReference type="InterPro" id="IPR018201">
    <property type="entry name" value="Ketoacyl_synth_AS"/>
</dbReference>
<feature type="region of interest" description="C-terminal hotdog fold" evidence="12">
    <location>
        <begin position="3913"/>
        <end position="4052"/>
    </location>
</feature>
<dbReference type="Pfam" id="PF08659">
    <property type="entry name" value="KR"/>
    <property type="match status" value="2"/>
</dbReference>
<feature type="domain" description="Carrier" evidence="13">
    <location>
        <begin position="3041"/>
        <end position="3118"/>
    </location>
</feature>
<keyword evidence="6" id="KW-0963">Cytoplasm</keyword>
<dbReference type="GO" id="GO:0004312">
    <property type="term" value="F:fatty acid synthase activity"/>
    <property type="evidence" value="ECO:0007669"/>
    <property type="project" value="TreeGrafter"/>
</dbReference>
<dbReference type="SUPFAM" id="SSF53901">
    <property type="entry name" value="Thiolase-like"/>
    <property type="match status" value="3"/>
</dbReference>
<dbReference type="Pfam" id="PF00109">
    <property type="entry name" value="ketoacyl-synt"/>
    <property type="match status" value="3"/>
</dbReference>
<dbReference type="PDB" id="8KEM">
    <property type="method" value="X-ray"/>
    <property type="resolution" value="2.77 A"/>
    <property type="chains" value="A/B/C=4056-4086"/>
</dbReference>
<evidence type="ECO:0000256" key="5">
    <source>
        <dbReference type="ARBA" id="ARBA00022450"/>
    </source>
</evidence>
<evidence type="ECO:0000256" key="11">
    <source>
        <dbReference type="ARBA" id="ARBA00023315"/>
    </source>
</evidence>
<dbReference type="SMART" id="SM01294">
    <property type="entry name" value="PKS_PP_betabranch"/>
    <property type="match status" value="2"/>
</dbReference>
<dbReference type="InterPro" id="IPR049551">
    <property type="entry name" value="PKS_DH_C"/>
</dbReference>
<dbReference type="Pfam" id="PF02801">
    <property type="entry name" value="Ketoacyl-synt_C"/>
    <property type="match status" value="3"/>
</dbReference>
<evidence type="ECO:0000256" key="4">
    <source>
        <dbReference type="ARBA" id="ARBA00004789"/>
    </source>
</evidence>
<feature type="domain" description="Ketosynthase family 3 (KS3)" evidence="14">
    <location>
        <begin position="8"/>
        <end position="432"/>
    </location>
</feature>
<feature type="domain" description="PKS/mFAS DH" evidence="15">
    <location>
        <begin position="2162"/>
        <end position="2442"/>
    </location>
</feature>
<feature type="domain" description="Carrier" evidence="13">
    <location>
        <begin position="2945"/>
        <end position="3022"/>
    </location>
</feature>
<evidence type="ECO:0000256" key="3">
    <source>
        <dbReference type="ARBA" id="ARBA00004496"/>
    </source>
</evidence>
<dbReference type="Gene3D" id="3.40.50.720">
    <property type="entry name" value="NAD(P)-binding Rossmann-like Domain"/>
    <property type="match status" value="2"/>
</dbReference>
<feature type="region of interest" description="N-terminal hotdog fold" evidence="12">
    <location>
        <begin position="2162"/>
        <end position="2280"/>
    </location>
</feature>
<gene>
    <name evidence="16" type="ordered locus">RBAM_014340</name>
</gene>
<keyword evidence="17" id="KW-1185">Reference proteome</keyword>
<dbReference type="InterPro" id="IPR014031">
    <property type="entry name" value="Ketoacyl_synth_C"/>
</dbReference>
<feature type="active site" description="Proton acceptor; for dehydratase activity" evidence="12">
    <location>
        <position position="2193"/>
    </location>
</feature>
<dbReference type="Gene3D" id="1.10.1240.100">
    <property type="match status" value="3"/>
</dbReference>
<dbReference type="Pfam" id="PF21089">
    <property type="entry name" value="PKS_DH_N"/>
    <property type="match status" value="2"/>
</dbReference>
<feature type="active site" description="Proton donor; for dehydratase activity" evidence="12">
    <location>
        <position position="3974"/>
    </location>
</feature>
<dbReference type="InterPro" id="IPR006162">
    <property type="entry name" value="Ppantetheine_attach_site"/>
</dbReference>
<dbReference type="GeneID" id="93080568"/>
<protein>
    <submittedName>
        <fullName evidence="16">SDR family NAD(P)-dependent oxidoreductase</fullName>
    </submittedName>
</protein>
<evidence type="ECO:0000259" key="14">
    <source>
        <dbReference type="PROSITE" id="PS52004"/>
    </source>
</evidence>
<keyword evidence="10" id="KW-0521">NADP</keyword>
<dbReference type="PROSITE" id="PS52019">
    <property type="entry name" value="PKS_MFAS_DH"/>
    <property type="match status" value="2"/>
</dbReference>
<comment type="pathway">
    <text evidence="4">Antibiotic biosynthesis; bacillaene biosynthesis.</text>
</comment>
<dbReference type="InterPro" id="IPR036736">
    <property type="entry name" value="ACP-like_sf"/>
</dbReference>
<dbReference type="EMBL" id="CP000560">
    <property type="protein sequence ID" value="ABS73797.1"/>
    <property type="molecule type" value="Genomic_DNA"/>
</dbReference>
<organism evidence="16 17">
    <name type="scientific">Bacillus velezensis (strain DSM 23117 / BGSC 10A6 / LMG 26770 / FZB42)</name>
    <name type="common">Bacillus amyloliquefaciens subsp. plantarum</name>
    <dbReference type="NCBI Taxonomy" id="326423"/>
    <lineage>
        <taxon>Bacteria</taxon>
        <taxon>Bacillati</taxon>
        <taxon>Bacillota</taxon>
        <taxon>Bacilli</taxon>
        <taxon>Bacillales</taxon>
        <taxon>Bacillaceae</taxon>
        <taxon>Bacillus</taxon>
        <taxon>Bacillus amyloliquefaciens group</taxon>
    </lineage>
</organism>
<dbReference type="PROSITE" id="PS52004">
    <property type="entry name" value="KS3_2"/>
    <property type="match status" value="3"/>
</dbReference>
<dbReference type="InterPro" id="IPR020615">
    <property type="entry name" value="Thiolase_acyl_enz_int_AS"/>
</dbReference>
<feature type="active site" description="Proton donor; for dehydratase activity" evidence="12">
    <location>
        <position position="2357"/>
    </location>
</feature>
<dbReference type="InterPro" id="IPR057326">
    <property type="entry name" value="KR_dom"/>
</dbReference>
<dbReference type="HOGENOM" id="CLU_000022_58_6_9"/>
<evidence type="ECO:0000256" key="9">
    <source>
        <dbReference type="ARBA" id="ARBA00022737"/>
    </source>
</evidence>
<dbReference type="PANTHER" id="PTHR43775:SF37">
    <property type="entry name" value="SI:DKEY-61P9.11"/>
    <property type="match status" value="1"/>
</dbReference>
<sequence>MVHLNKQSADIAIIGVACRFPDADHYHEFWENINSGKDSIREVPIERWDPDLYYSADISIPNKTISKWGGFIHKADHFDHKFFNISPREAKNMDPEQRILLEETWRCIEDSGVSLQDLQRKTTSVFAGIMNSDYRQTGHAESEIDSYACLGSFEAMLSNRLSYTFGLTGKSMSVNAACASSLVALHEAVKSLRTKESDYAIASGVNLNFQPGKYISFSKARMLSPDGKCKTFDAAANGYVPGEGAGVVLLQRLGDAVKAGHHIYGIIKGTAVNHGGKSRSITAPRAEAQCRVISEALHNAAVDAATVSYVEAHGTGTSLGDPIEIEALTKAYRQYTEDTQYCRIGSVKTNIGHTEAAAGMAGLIKVLMMMKHRRVPKSLNVHTVNPIIQFEKTPFRPALDSSDWKAADGAPLRAGISSFGFGGVNSHVIIEEFIHTKDESDRKGRVPFLFSAKSEESMKQMIHHWRTFADDSEEFCKISNEVISSTLLTGRTSFDYRAGLLAGSKEEFKNQLKEGLSFRRKQDSEWALAIGDFKWESYKQFAVLKRVFPDLEKNVRPVLKGIPTLHSSFKRKWTPEKIRLYSLVINTEIIKSILASGFKPSLITGAGDGYYVALAAADIIKIEKAISVITGAEKPSHISCEPPSMPFVNPYTSKTYPPVRLNEEYVRMLLNGLSFPADFADRLYGKTRLLLEHQYTFKGFLEEWDKAGKTQEIEILSYIVNRTADKRNALPADEEAAIMAILASMRRLYKRWDLTDYDGFFNNDYVLEILNLLDEGILSKELFLSMLLKKQDGIKQAVACINEQPAGFYDKTRFPLMTEYNQMDAVSQEIADHMPLHTEEKGTEPDVNISDFSVFQFGSLPPSAKLNKAAAFEADKPADEALYHSFLQMWLSGEEIEWAKLGDYHKRKAPLPPYPFERCQFSLNPQPVKPDAAFSEKKNQALYTPVWKETALENEAGSGQACTILLFSGNKDYFEELKKREDTSAYLIMPGERLEQISDSVFTINRQRPEDYQGVIRLLKEKGAAPDAILHTWSEKQPELEETLESGIYSVFYLTKALISENLINKVTFIYTFSADQKEKLPYFEGVNGFLKSVKQEYPQLHCKTVCFEHDSASVSFSERADILYKEINTAPDRHIHITYRGCVRYARMLVKQRETNRKTIQYPEKDKVYLITGGFGGIGSKVAEYCAKTERSTIILSGRSVLNEDKQKHLEYLNSFKAKVYYIQANISDKEAVKKMIDGITDQHAGLHGVIHCAGVIRDSLLFRKTKHELSEVIAPKVHGALNLDHATRSLELDFFAVFSSVVSIAGNEGQCDYAYANGFLDHFAEYREQKRQNSLRSGRTLTINWPLWQDIGMGANLSGQGRTSLFHGSGLEELPAEDGTQWFSRIVTSGQLHNIAVCGDHERFEQFMRQRFLTDETETGSAIPLAQGDILDQTVLFLTNIISSEIGAEREEIDQDVHLAEYGMDSVMIHQCNTKLEQSLGAISKTLLFEFHTIRDLADHLVKEYPDRLGRLFSREEKGKQIQSITPARPEQNITAPAAEEKEHLDGIAVIGISGRYPGAENIEELWELLSKERTAITEIPKERWNYETYYDPDPAKAHEGKIYCKWGGFLKNAESFDSLFFQISPREAEAMDPQERIFLETVWKAFEDSGYTIEGLRKQTEKHVGVFAGVTTNSYKLLGERIPTDKNDVLPNSFPWSLANRVSYTFDFTGPSVPVDTACSSSLTAIHMACQSLTKGECSVAVAGGVNLYLHPSDYLYRCQMGMLSKSGKCRSFGEGGDGFVPGEGVGAVILKPLKDAIRDNDTVYAVIKGTAINHGGKTNGYTVPNPAAQADLIQGALKAAGWSARSVSFIEAHGTGTPLGDPIEVRGLTKAFRAYTEDVSYCSLGSIKSNIGHLEAAAGIAGLTKIILQMKYKKIAATLHAERVHPDLYLEETPFCLQQETADWIKPANEKHSDSKYPRRAGLSSFGAGGANAHILVEEYESAADCHTRREESEELIVLSAKHSLSLRESAKQLEEYLQKARHKQGEFLQQAGTNKPLHLSDIAYTLLEGREAMPERLAVISNNIDDLMLKLNHFYNGIDDHEIFRGKKPNHKRRQRQSDLPLKSGSTTLTEMAEFWVSGGNLSWEDFRTGRKPRKIALPTYPFLKNRLWVSNKAQTTAADKAPLFDFSAGECRFYKTLSDSEYYVKDHVVHEKTVLPGAAIIEAAREAGERLYGKSVIKLSQVVWAVPITVEKEKTIMIDLLPNQKDGRFVVKTDMQPEAAVHCQGNIITCGDQDASHTERFQLDSWLTGQKRLISSAECYRDFRQSGLEYGASFQVIKQLFIHENAVLARISLPESIHKKSGTLLEPCLLDGIFQSTTGFTSGQEDDHTAYLPFELGELEILHAPSANGYAYITAADERQHDDVKRFHILFMDENGSVSLKIKNLALKALRAAPQTQDERHSVKYYTDMWKRAPLLHQPEASGLNSCLVISLRRDISEPLIRQAYKDIGLNMIFVRHGGSFQEKEADSFELNSVKLEAYQKLLAILKERQVTIDRVILIGMSPETGIEHNIREKLEEAVLPVFNVTKALLATIPRHKILISHVFFTRENQILPYQMAISGFFRSLHLEHPMLSGKNIEIHSDEIQLQLNAGLPELKNLVKETIISDETSEIRYRDGIRQVKHSAEIESAEPPEKMEVKEGGVYLITGGTGGLGLIFARHLVRKGRIKLVLIGRSELSEEAVSNVKELEKNGSEVFYVRTDISDKENVNNLIKLVKNKLGPVKGIIHSAGVIKDSLLINKREEDLNSVLASKVYGTIWLDRYTDREPLDFFVMFSSISAIIGNAGQTDYAYANRFMDYFAEMRAAENKPGKTVSINWPLWKEGGMQIDIHSEKFLYDRFGMLPLGKREGLAAFDQAMTGCEHQIMVFSGNELKLERMITIDSGKSDPAIADENHEPKELSITESLKSTLTRIITGVLKIEEREFDFELPISEYGFDSIMFTMLGNELNETLGISMMPSDFFGLTDFNELLEFLKSEYSEELHLCGSFSSDESAAKDRRENLIEGIAKMMSSILKIDRKEIEEETSFGEYGFDSITFTRLGNEINQQYGTELLPSVFFECNSLAEMTDYVIEQYGEILFAETESFSAADEKTLYSTPPPESYEHSPEPENKTWQEERHMNEPVAIVGISGRFPQTDTLEDFWEGIEKGRDMITDIPEDRWDWKEFDGDPIRDVNRTKIKKGGFIKGADNFDPLFFGISPAEAELMDPQQRIFMETVWKTIEDAGYKPSDLAGTKTAVFAGVATTDYAERLNENGVSVQAQTATGLNHCILANRISYQLNLTGPSEPIDTACSSSLVALHRAAEGIQRGDFEMAIAGGVHIMTSPTLFIAFDKAGMLSKDGKCKTFDKSADGYVRSEGAAAVLLKPLSKAQADGDHIYGLIKGSAVNHGGRANSLTAPNPNAQADLLTEAWRKAGVSPATAGYIEAHGTGTSLGDPIEVNSIIKAFKTLYQDWDIPFAKQKCCGIGSVKTNIGHLETAAGIAGVLKVLLAFKYRKLPGLAHFSELNPYIKLENTPFYITETAQKWNPIKDEENNDLPRRAGVSSFGFGGVNAHIVLEEYREPQKEVPENNGNTHIFVLSAKTKDQLLEYIRLMLQYLDRVIAGDMTVNASDMEFTLQNGREAMNERIAVCAASLTELRDKYVSFLDDSKVQKGVFISENTEEPTAVSEYMIEEALQSGKEELLAQWWANGAEFEWKTIGKKKLNRVPLPTYPFAKESYWFTPKKNKSEVKVNSKSLHPLISENVSTLKKQAFKTVISGTEFFVTDHLVSGDYVLPGAASLEMALVCAEISGESKVYKIKDVMWNRPILYKGKTLHIYTDLEMKQDKLNVTICKEGPDGVQQICTQSETVFGDINSNPEYVDIDKFKRSSEPVISREECYHRFSRMGLTYHSSFQTLKAVYRGDMELMAELELSAHLANGFSHFTLHPSLIDGGFQAAAFLLRDNEKDGLFVPYSLRELHIKRALTARCHVSVRETGFYTYNIDFINESGEIAVSMKDFSVRKVTGGELTAGRKNEDQEILFLLEQLKNGELSADQVYQLLEGK</sequence>
<dbReference type="GO" id="GO:0006633">
    <property type="term" value="P:fatty acid biosynthetic process"/>
    <property type="evidence" value="ECO:0007669"/>
    <property type="project" value="InterPro"/>
</dbReference>
<dbReference type="RefSeq" id="WP_012117466.1">
    <property type="nucleotide sequence ID" value="NC_009725.2"/>
</dbReference>
<name>A7Z471_BACVZ</name>